<name>A0A6G4WJI5_9HYPH</name>
<keyword evidence="3" id="KW-1185">Reference proteome</keyword>
<dbReference type="SUPFAM" id="SSF52540">
    <property type="entry name" value="P-loop containing nucleoside triphosphate hydrolases"/>
    <property type="match status" value="1"/>
</dbReference>
<dbReference type="EMBL" id="JAAKZF010000073">
    <property type="protein sequence ID" value="NGO54962.1"/>
    <property type="molecule type" value="Genomic_DNA"/>
</dbReference>
<evidence type="ECO:0000259" key="1">
    <source>
        <dbReference type="Pfam" id="PF13521"/>
    </source>
</evidence>
<protein>
    <submittedName>
        <fullName evidence="2">AAA family ATPase</fullName>
    </submittedName>
</protein>
<evidence type="ECO:0000313" key="3">
    <source>
        <dbReference type="Proteomes" id="UP001642900"/>
    </source>
</evidence>
<dbReference type="Gene3D" id="3.40.50.300">
    <property type="entry name" value="P-loop containing nucleotide triphosphate hydrolases"/>
    <property type="match status" value="1"/>
</dbReference>
<reference evidence="2 3" key="1">
    <citation type="submission" date="2020-02" db="EMBL/GenBank/DDBJ databases">
        <title>Genome sequence of strain CCNWXJ40-4.</title>
        <authorList>
            <person name="Gao J."/>
            <person name="Sun J."/>
        </authorList>
    </citation>
    <scope>NUCLEOTIDE SEQUENCE [LARGE SCALE GENOMIC DNA]</scope>
    <source>
        <strain evidence="2 3">CCNWXJ 40-4</strain>
    </source>
</reference>
<dbReference type="InterPro" id="IPR027417">
    <property type="entry name" value="P-loop_NTPase"/>
</dbReference>
<proteinExistence type="predicted"/>
<dbReference type="RefSeq" id="WP_165033307.1">
    <property type="nucleotide sequence ID" value="NZ_JAAKZF010000073.1"/>
</dbReference>
<dbReference type="Pfam" id="PF13521">
    <property type="entry name" value="AAA_28"/>
    <property type="match status" value="1"/>
</dbReference>
<dbReference type="Proteomes" id="UP001642900">
    <property type="component" value="Unassembled WGS sequence"/>
</dbReference>
<feature type="domain" description="NadR/Ttd14 AAA" evidence="1">
    <location>
        <begin position="9"/>
        <end position="172"/>
    </location>
</feature>
<sequence length="186" mass="21095">MSEDSQRFFILTGGPGAGKSTLIDALRERGFVGSVEAGRGIIQQQVAVSGPALPWNDAALFANLMLSWEMRSYDMARRETGTIFFDRGIPELSGYFRLMGLPVPPHVSAAAKTFRYNRRVFALPPWPEIFSQDAERKQDFDEAIRTFEAVTSAYRESGYELIEVPRAPIKERVEFVIDEIRRSERQ</sequence>
<gene>
    <name evidence="2" type="ORF">G6N73_28355</name>
</gene>
<dbReference type="InterPro" id="IPR038727">
    <property type="entry name" value="NadR/Ttd14_AAA_dom"/>
</dbReference>
<comment type="caution">
    <text evidence="2">The sequence shown here is derived from an EMBL/GenBank/DDBJ whole genome shotgun (WGS) entry which is preliminary data.</text>
</comment>
<dbReference type="AlphaFoldDB" id="A0A6G4WJI5"/>
<evidence type="ECO:0000313" key="2">
    <source>
        <dbReference type="EMBL" id="NGO54962.1"/>
    </source>
</evidence>
<accession>A0A6G4WJI5</accession>
<organism evidence="2 3">
    <name type="scientific">Allomesorhizobium camelthorni</name>
    <dbReference type="NCBI Taxonomy" id="475069"/>
    <lineage>
        <taxon>Bacteria</taxon>
        <taxon>Pseudomonadati</taxon>
        <taxon>Pseudomonadota</taxon>
        <taxon>Alphaproteobacteria</taxon>
        <taxon>Hyphomicrobiales</taxon>
        <taxon>Phyllobacteriaceae</taxon>
        <taxon>Allomesorhizobium</taxon>
    </lineage>
</organism>